<accession>B3P0G6</accession>
<proteinExistence type="predicted"/>
<gene>
    <name evidence="1" type="primary">Dere\GG22493</name>
    <name evidence="1" type="ORF">Dere_GG22493</name>
</gene>
<reference evidence="1 2" key="1">
    <citation type="journal article" date="2007" name="Nature">
        <title>Evolution of genes and genomes on the Drosophila phylogeny.</title>
        <authorList>
            <consortium name="Drosophila 12 Genomes Consortium"/>
            <person name="Clark A.G."/>
            <person name="Eisen M.B."/>
            <person name="Smith D.R."/>
            <person name="Bergman C.M."/>
            <person name="Oliver B."/>
            <person name="Markow T.A."/>
            <person name="Kaufman T.C."/>
            <person name="Kellis M."/>
            <person name="Gelbart W."/>
            <person name="Iyer V.N."/>
            <person name="Pollard D.A."/>
            <person name="Sackton T.B."/>
            <person name="Larracuente A.M."/>
            <person name="Singh N.D."/>
            <person name="Abad J.P."/>
            <person name="Abt D.N."/>
            <person name="Adryan B."/>
            <person name="Aguade M."/>
            <person name="Akashi H."/>
            <person name="Anderson W.W."/>
            <person name="Aquadro C.F."/>
            <person name="Ardell D.H."/>
            <person name="Arguello R."/>
            <person name="Artieri C.G."/>
            <person name="Barbash D.A."/>
            <person name="Barker D."/>
            <person name="Barsanti P."/>
            <person name="Batterham P."/>
            <person name="Batzoglou S."/>
            <person name="Begun D."/>
            <person name="Bhutkar A."/>
            <person name="Blanco E."/>
            <person name="Bosak S.A."/>
            <person name="Bradley R.K."/>
            <person name="Brand A.D."/>
            <person name="Brent M.R."/>
            <person name="Brooks A.N."/>
            <person name="Brown R.H."/>
            <person name="Butlin R.K."/>
            <person name="Caggese C."/>
            <person name="Calvi B.R."/>
            <person name="Bernardo de Carvalho A."/>
            <person name="Caspi A."/>
            <person name="Castrezana S."/>
            <person name="Celniker S.E."/>
            <person name="Chang J.L."/>
            <person name="Chapple C."/>
            <person name="Chatterji S."/>
            <person name="Chinwalla A."/>
            <person name="Civetta A."/>
            <person name="Clifton S.W."/>
            <person name="Comeron J.M."/>
            <person name="Costello J.C."/>
            <person name="Coyne J.A."/>
            <person name="Daub J."/>
            <person name="David R.G."/>
            <person name="Delcher A.L."/>
            <person name="Delehaunty K."/>
            <person name="Do C.B."/>
            <person name="Ebling H."/>
            <person name="Edwards K."/>
            <person name="Eickbush T."/>
            <person name="Evans J.D."/>
            <person name="Filipski A."/>
            <person name="Findeiss S."/>
            <person name="Freyhult E."/>
            <person name="Fulton L."/>
            <person name="Fulton R."/>
            <person name="Garcia A.C."/>
            <person name="Gardiner A."/>
            <person name="Garfield D.A."/>
            <person name="Garvin B.E."/>
            <person name="Gibson G."/>
            <person name="Gilbert D."/>
            <person name="Gnerre S."/>
            <person name="Godfrey J."/>
            <person name="Good R."/>
            <person name="Gotea V."/>
            <person name="Gravely B."/>
            <person name="Greenberg A.J."/>
            <person name="Griffiths-Jones S."/>
            <person name="Gross S."/>
            <person name="Guigo R."/>
            <person name="Gustafson E.A."/>
            <person name="Haerty W."/>
            <person name="Hahn M.W."/>
            <person name="Halligan D.L."/>
            <person name="Halpern A.L."/>
            <person name="Halter G.M."/>
            <person name="Han M.V."/>
            <person name="Heger A."/>
            <person name="Hillier L."/>
            <person name="Hinrichs A.S."/>
            <person name="Holmes I."/>
            <person name="Hoskins R.A."/>
            <person name="Hubisz M.J."/>
            <person name="Hultmark D."/>
            <person name="Huntley M.A."/>
            <person name="Jaffe D.B."/>
            <person name="Jagadeeshan S."/>
            <person name="Jeck W.R."/>
            <person name="Johnson J."/>
            <person name="Jones C.D."/>
            <person name="Jordan W.C."/>
            <person name="Karpen G.H."/>
            <person name="Kataoka E."/>
            <person name="Keightley P.D."/>
            <person name="Kheradpour P."/>
            <person name="Kirkness E.F."/>
            <person name="Koerich L.B."/>
            <person name="Kristiansen K."/>
            <person name="Kudrna D."/>
            <person name="Kulathinal R.J."/>
            <person name="Kumar S."/>
            <person name="Kwok R."/>
            <person name="Lander E."/>
            <person name="Langley C.H."/>
            <person name="Lapoint R."/>
            <person name="Lazzaro B.P."/>
            <person name="Lee S.J."/>
            <person name="Levesque L."/>
            <person name="Li R."/>
            <person name="Lin C.F."/>
            <person name="Lin M.F."/>
            <person name="Lindblad-Toh K."/>
            <person name="Llopart A."/>
            <person name="Long M."/>
            <person name="Low L."/>
            <person name="Lozovsky E."/>
            <person name="Lu J."/>
            <person name="Luo M."/>
            <person name="Machado C.A."/>
            <person name="Makalowski W."/>
            <person name="Marzo M."/>
            <person name="Matsuda M."/>
            <person name="Matzkin L."/>
            <person name="McAllister B."/>
            <person name="McBride C.S."/>
            <person name="McKernan B."/>
            <person name="McKernan K."/>
            <person name="Mendez-Lago M."/>
            <person name="Minx P."/>
            <person name="Mollenhauer M.U."/>
            <person name="Montooth K."/>
            <person name="Mount S.M."/>
            <person name="Mu X."/>
            <person name="Myers E."/>
            <person name="Negre B."/>
            <person name="Newfeld S."/>
            <person name="Nielsen R."/>
            <person name="Noor M.A."/>
            <person name="O'Grady P."/>
            <person name="Pachter L."/>
            <person name="Papaceit M."/>
            <person name="Parisi M.J."/>
            <person name="Parisi M."/>
            <person name="Parts L."/>
            <person name="Pedersen J.S."/>
            <person name="Pesole G."/>
            <person name="Phillippy A.M."/>
            <person name="Ponting C.P."/>
            <person name="Pop M."/>
            <person name="Porcelli D."/>
            <person name="Powell J.R."/>
            <person name="Prohaska S."/>
            <person name="Pruitt K."/>
            <person name="Puig M."/>
            <person name="Quesneville H."/>
            <person name="Ram K.R."/>
            <person name="Rand D."/>
            <person name="Rasmussen M.D."/>
            <person name="Reed L.K."/>
            <person name="Reenan R."/>
            <person name="Reily A."/>
            <person name="Remington K.A."/>
            <person name="Rieger T.T."/>
            <person name="Ritchie M.G."/>
            <person name="Robin C."/>
            <person name="Rogers Y.H."/>
            <person name="Rohde C."/>
            <person name="Rozas J."/>
            <person name="Rubenfield M.J."/>
            <person name="Ruiz A."/>
            <person name="Russo S."/>
            <person name="Salzberg S.L."/>
            <person name="Sanchez-Gracia A."/>
            <person name="Saranga D.J."/>
            <person name="Sato H."/>
            <person name="Schaeffer S.W."/>
            <person name="Schatz M.C."/>
            <person name="Schlenke T."/>
            <person name="Schwartz R."/>
            <person name="Segarra C."/>
            <person name="Singh R.S."/>
            <person name="Sirot L."/>
            <person name="Sirota M."/>
            <person name="Sisneros N.B."/>
            <person name="Smith C.D."/>
            <person name="Smith T.F."/>
            <person name="Spieth J."/>
            <person name="Stage D.E."/>
            <person name="Stark A."/>
            <person name="Stephan W."/>
            <person name="Strausberg R.L."/>
            <person name="Strempel S."/>
            <person name="Sturgill D."/>
            <person name="Sutton G."/>
            <person name="Sutton G.G."/>
            <person name="Tao W."/>
            <person name="Teichmann S."/>
            <person name="Tobari Y.N."/>
            <person name="Tomimura Y."/>
            <person name="Tsolas J.M."/>
            <person name="Valente V.L."/>
            <person name="Venter E."/>
            <person name="Venter J.C."/>
            <person name="Vicario S."/>
            <person name="Vieira F.G."/>
            <person name="Vilella A.J."/>
            <person name="Villasante A."/>
            <person name="Walenz B."/>
            <person name="Wang J."/>
            <person name="Wasserman M."/>
            <person name="Watts T."/>
            <person name="Wilson D."/>
            <person name="Wilson R.K."/>
            <person name="Wing R.A."/>
            <person name="Wolfner M.F."/>
            <person name="Wong A."/>
            <person name="Wong G.K."/>
            <person name="Wu C.I."/>
            <person name="Wu G."/>
            <person name="Yamamoto D."/>
            <person name="Yang H.P."/>
            <person name="Yang S.P."/>
            <person name="Yorke J.A."/>
            <person name="Yoshida K."/>
            <person name="Zdobnov E."/>
            <person name="Zhang P."/>
            <person name="Zhang Y."/>
            <person name="Zimin A.V."/>
            <person name="Baldwin J."/>
            <person name="Abdouelleil A."/>
            <person name="Abdulkadir J."/>
            <person name="Abebe A."/>
            <person name="Abera B."/>
            <person name="Abreu J."/>
            <person name="Acer S.C."/>
            <person name="Aftuck L."/>
            <person name="Alexander A."/>
            <person name="An P."/>
            <person name="Anderson E."/>
            <person name="Anderson S."/>
            <person name="Arachi H."/>
            <person name="Azer M."/>
            <person name="Bachantsang P."/>
            <person name="Barry A."/>
            <person name="Bayul T."/>
            <person name="Berlin A."/>
            <person name="Bessette D."/>
            <person name="Bloom T."/>
            <person name="Blye J."/>
            <person name="Boguslavskiy L."/>
            <person name="Bonnet C."/>
            <person name="Boukhgalter B."/>
            <person name="Bourzgui I."/>
            <person name="Brown A."/>
            <person name="Cahill P."/>
            <person name="Channer S."/>
            <person name="Cheshatsang Y."/>
            <person name="Chuda L."/>
            <person name="Citroen M."/>
            <person name="Collymore A."/>
            <person name="Cooke P."/>
            <person name="Costello M."/>
            <person name="D'Aco K."/>
            <person name="Daza R."/>
            <person name="De Haan G."/>
            <person name="DeGray S."/>
            <person name="DeMaso C."/>
            <person name="Dhargay N."/>
            <person name="Dooley K."/>
            <person name="Dooley E."/>
            <person name="Doricent M."/>
            <person name="Dorje P."/>
            <person name="Dorjee K."/>
            <person name="Dupes A."/>
            <person name="Elong R."/>
            <person name="Falk J."/>
            <person name="Farina A."/>
            <person name="Faro S."/>
            <person name="Ferguson D."/>
            <person name="Fisher S."/>
            <person name="Foley C.D."/>
            <person name="Franke A."/>
            <person name="Friedrich D."/>
            <person name="Gadbois L."/>
            <person name="Gearin G."/>
            <person name="Gearin C.R."/>
            <person name="Giannoukos G."/>
            <person name="Goode T."/>
            <person name="Graham J."/>
            <person name="Grandbois E."/>
            <person name="Grewal S."/>
            <person name="Gyaltsen K."/>
            <person name="Hafez N."/>
            <person name="Hagos B."/>
            <person name="Hall J."/>
            <person name="Henson C."/>
            <person name="Hollinger A."/>
            <person name="Honan T."/>
            <person name="Huard M.D."/>
            <person name="Hughes L."/>
            <person name="Hurhula B."/>
            <person name="Husby M.E."/>
            <person name="Kamat A."/>
            <person name="Kanga B."/>
            <person name="Kashin S."/>
            <person name="Khazanovich D."/>
            <person name="Kisner P."/>
            <person name="Lance K."/>
            <person name="Lara M."/>
            <person name="Lee W."/>
            <person name="Lennon N."/>
            <person name="Letendre F."/>
            <person name="LeVine R."/>
            <person name="Lipovsky A."/>
            <person name="Liu X."/>
            <person name="Liu J."/>
            <person name="Liu S."/>
            <person name="Lokyitsang T."/>
            <person name="Lokyitsang Y."/>
            <person name="Lubonja R."/>
            <person name="Lui A."/>
            <person name="MacDonald P."/>
            <person name="Magnisalis V."/>
            <person name="Maru K."/>
            <person name="Matthews C."/>
            <person name="McCusker W."/>
            <person name="McDonough S."/>
            <person name="Mehta T."/>
            <person name="Meldrim J."/>
            <person name="Meneus L."/>
            <person name="Mihai O."/>
            <person name="Mihalev A."/>
            <person name="Mihova T."/>
            <person name="Mittelman R."/>
            <person name="Mlenga V."/>
            <person name="Montmayeur A."/>
            <person name="Mulrain L."/>
            <person name="Navidi A."/>
            <person name="Naylor J."/>
            <person name="Negash T."/>
            <person name="Nguyen T."/>
            <person name="Nguyen N."/>
            <person name="Nicol R."/>
            <person name="Norbu C."/>
            <person name="Norbu N."/>
            <person name="Novod N."/>
            <person name="O'Neill B."/>
            <person name="Osman S."/>
            <person name="Markiewicz E."/>
            <person name="Oyono O.L."/>
            <person name="Patti C."/>
            <person name="Phunkhang P."/>
            <person name="Pierre F."/>
            <person name="Priest M."/>
            <person name="Raghuraman S."/>
            <person name="Rege F."/>
            <person name="Reyes R."/>
            <person name="Rise C."/>
            <person name="Rogov P."/>
            <person name="Ross K."/>
            <person name="Ryan E."/>
            <person name="Settipalli S."/>
            <person name="Shea T."/>
            <person name="Sherpa N."/>
            <person name="Shi L."/>
            <person name="Shih D."/>
            <person name="Sparrow T."/>
            <person name="Spaulding J."/>
            <person name="Stalker J."/>
            <person name="Stange-Thomann N."/>
            <person name="Stavropoulos S."/>
            <person name="Stone C."/>
            <person name="Strader C."/>
            <person name="Tesfaye S."/>
            <person name="Thomson T."/>
            <person name="Thoulutsang Y."/>
            <person name="Thoulutsang D."/>
            <person name="Topham K."/>
            <person name="Topping I."/>
            <person name="Tsamla T."/>
            <person name="Vassiliev H."/>
            <person name="Vo A."/>
            <person name="Wangchuk T."/>
            <person name="Wangdi T."/>
            <person name="Weiand M."/>
            <person name="Wilkinson J."/>
            <person name="Wilson A."/>
            <person name="Yadav S."/>
            <person name="Young G."/>
            <person name="Yu Q."/>
            <person name="Zembek L."/>
            <person name="Zhong D."/>
            <person name="Zimmer A."/>
            <person name="Zwirko Z."/>
            <person name="Jaffe D.B."/>
            <person name="Alvarez P."/>
            <person name="Brockman W."/>
            <person name="Butler J."/>
            <person name="Chin C."/>
            <person name="Gnerre S."/>
            <person name="Grabherr M."/>
            <person name="Kleber M."/>
            <person name="Mauceli E."/>
            <person name="MacCallum I."/>
        </authorList>
    </citation>
    <scope>NUCLEOTIDE SEQUENCE [LARGE SCALE GENOMIC DNA]</scope>
    <source>
        <strain evidence="1 2">TSC#14021-0224.01</strain>
    </source>
</reference>
<keyword evidence="2" id="KW-1185">Reference proteome</keyword>
<name>B3P0G6_DROER</name>
<protein>
    <submittedName>
        <fullName evidence="1">GG22493</fullName>
    </submittedName>
</protein>
<dbReference type="HOGENOM" id="CLU_2348828_0_0_1"/>
<evidence type="ECO:0000313" key="1">
    <source>
        <dbReference type="EMBL" id="EDV48681.1"/>
    </source>
</evidence>
<sequence length="97" mass="10338">MLEQPLVRMGAGLEKHRQHLRLDAPTADSQLSVCNQRVPAAAAAAAAAVRVDKKLSGHPGNPAHPVIPFDAVTSSPSMANKWRHYIAHESPLCKAGD</sequence>
<organism evidence="1 2">
    <name type="scientific">Drosophila erecta</name>
    <name type="common">Fruit fly</name>
    <dbReference type="NCBI Taxonomy" id="7220"/>
    <lineage>
        <taxon>Eukaryota</taxon>
        <taxon>Metazoa</taxon>
        <taxon>Ecdysozoa</taxon>
        <taxon>Arthropoda</taxon>
        <taxon>Hexapoda</taxon>
        <taxon>Insecta</taxon>
        <taxon>Pterygota</taxon>
        <taxon>Neoptera</taxon>
        <taxon>Endopterygota</taxon>
        <taxon>Diptera</taxon>
        <taxon>Brachycera</taxon>
        <taxon>Muscomorpha</taxon>
        <taxon>Ephydroidea</taxon>
        <taxon>Drosophilidae</taxon>
        <taxon>Drosophila</taxon>
        <taxon>Sophophora</taxon>
    </lineage>
</organism>
<evidence type="ECO:0000313" key="2">
    <source>
        <dbReference type="Proteomes" id="UP000008711"/>
    </source>
</evidence>
<dbReference type="EMBL" id="CH954181">
    <property type="protein sequence ID" value="EDV48681.1"/>
    <property type="molecule type" value="Genomic_DNA"/>
</dbReference>
<dbReference type="Proteomes" id="UP000008711">
    <property type="component" value="Unassembled WGS sequence"/>
</dbReference>
<reference evidence="1 2" key="2">
    <citation type="journal article" date="2008" name="Bioinformatics">
        <title>Assembly reconciliation.</title>
        <authorList>
            <person name="Zimin A.V."/>
            <person name="Smith D.R."/>
            <person name="Sutton G."/>
            <person name="Yorke J.A."/>
        </authorList>
    </citation>
    <scope>NUCLEOTIDE SEQUENCE [LARGE SCALE GENOMIC DNA]</scope>
    <source>
        <strain evidence="1 2">TSC#14021-0224.01</strain>
    </source>
</reference>
<dbReference type="AlphaFoldDB" id="B3P0G6"/>